<organism evidence="1 2">
    <name type="scientific">Brevibacillus fortis</name>
    <dbReference type="NCBI Taxonomy" id="2126352"/>
    <lineage>
        <taxon>Bacteria</taxon>
        <taxon>Bacillati</taxon>
        <taxon>Bacillota</taxon>
        <taxon>Bacilli</taxon>
        <taxon>Bacillales</taxon>
        <taxon>Paenibacillaceae</taxon>
        <taxon>Brevibacillus</taxon>
    </lineage>
</organism>
<protein>
    <submittedName>
        <fullName evidence="1">Uncharacterized protein</fullName>
    </submittedName>
</protein>
<dbReference type="SUPFAM" id="SSF48452">
    <property type="entry name" value="TPR-like"/>
    <property type="match status" value="1"/>
</dbReference>
<reference evidence="1 2" key="1">
    <citation type="submission" date="2018-03" db="EMBL/GenBank/DDBJ databases">
        <title>Brevisbacillus phylogenomics.</title>
        <authorList>
            <person name="Dunlap C."/>
        </authorList>
    </citation>
    <scope>NUCLEOTIDE SEQUENCE [LARGE SCALE GENOMIC DNA]</scope>
    <source>
        <strain evidence="1 2">NRRL NRS-1210</strain>
    </source>
</reference>
<dbReference type="AlphaFoldDB" id="A0A2P7V3V4"/>
<accession>A0A2P7V3V4</accession>
<gene>
    <name evidence="1" type="ORF">C7R93_16940</name>
</gene>
<evidence type="ECO:0000313" key="2">
    <source>
        <dbReference type="Proteomes" id="UP000240419"/>
    </source>
</evidence>
<keyword evidence="2" id="KW-1185">Reference proteome</keyword>
<dbReference type="RefSeq" id="WP_106839924.1">
    <property type="nucleotide sequence ID" value="NZ_JBCNIW010000053.1"/>
</dbReference>
<sequence>MNKEQIFTGQDDLQEALESLHTTLVFDPSDWAVSNRKAWIYGIVIGWGDVLESVAKAIGWTDETVERLKKYHNAVEAYRKGTEQHSNLYQLFQEIFGFELSERSHDIIEESIGYTLIHEGVPLKKIVQIAKAYYDEHEWARDDIPYCFVTGLHNEGLI</sequence>
<dbReference type="InterPro" id="IPR011990">
    <property type="entry name" value="TPR-like_helical_dom_sf"/>
</dbReference>
<comment type="caution">
    <text evidence="1">The sequence shown here is derived from an EMBL/GenBank/DDBJ whole genome shotgun (WGS) entry which is preliminary data.</text>
</comment>
<evidence type="ECO:0000313" key="1">
    <source>
        <dbReference type="EMBL" id="PSJ93867.1"/>
    </source>
</evidence>
<dbReference type="EMBL" id="PXZM01000026">
    <property type="protein sequence ID" value="PSJ93867.1"/>
    <property type="molecule type" value="Genomic_DNA"/>
</dbReference>
<proteinExistence type="predicted"/>
<dbReference type="OrthoDB" id="4135005at2"/>
<dbReference type="Proteomes" id="UP000240419">
    <property type="component" value="Unassembled WGS sequence"/>
</dbReference>
<name>A0A2P7V3V4_9BACL</name>